<dbReference type="InterPro" id="IPR027417">
    <property type="entry name" value="P-loop_NTPase"/>
</dbReference>
<dbReference type="PROSITE" id="PS00211">
    <property type="entry name" value="ABC_TRANSPORTER_1"/>
    <property type="match status" value="1"/>
</dbReference>
<dbReference type="PANTHER" id="PTHR42781:SF4">
    <property type="entry name" value="SPERMIDINE_PUTRESCINE IMPORT ATP-BINDING PROTEIN POTA"/>
    <property type="match status" value="1"/>
</dbReference>
<dbReference type="PANTHER" id="PTHR42781">
    <property type="entry name" value="SPERMIDINE/PUTRESCINE IMPORT ATP-BINDING PROTEIN POTA"/>
    <property type="match status" value="1"/>
</dbReference>
<evidence type="ECO:0000256" key="6">
    <source>
        <dbReference type="ARBA" id="ARBA00023004"/>
    </source>
</evidence>
<reference evidence="10 11" key="1">
    <citation type="submission" date="2024-08" db="EMBL/GenBank/DDBJ databases">
        <authorList>
            <person name="Ishaq N."/>
        </authorList>
    </citation>
    <scope>NUCLEOTIDE SEQUENCE [LARGE SCALE GENOMIC DNA]</scope>
    <source>
        <strain evidence="10 11">JCM 30400</strain>
    </source>
</reference>
<evidence type="ECO:0000256" key="4">
    <source>
        <dbReference type="ARBA" id="ARBA00022741"/>
    </source>
</evidence>
<sequence length="368" mass="40088">MISNYTRTLPEVFKSQTTGKPVHPILSIENLQCRYGKQVVIESVSFALQAGEIACLLGPSGCGKTTLLHAIAGFQPVAAGNIQLSGEVISSPKVKIPAEQRKIGVVFQDYALFPHLTVEQNIAFGIQSTPKGERQSRTQALLQLVRLEGFEQQYPHQLSGGQQQRVALARALAPRPKLLLLDEPFSNLDTELRRSLAAEVRHILREEKIPAIIVTHDRHEAFIAGDKLGVLSQGQLQQWDSPQNTYQKPKNLAVARIVSEGNIISGTVLGNDLISTPLGEVNIPTAAYENGDKLELFVRSEDIAAGEHPRAVMAQVVEKNFLGNQVSYRFQLAAGETVEAALKANIQAAAGDKLPLRLSSALVFDQAQ</sequence>
<keyword evidence="5 10" id="KW-0067">ATP-binding</keyword>
<dbReference type="Pfam" id="PF00005">
    <property type="entry name" value="ABC_tran"/>
    <property type="match status" value="1"/>
</dbReference>
<dbReference type="InterPro" id="IPR015853">
    <property type="entry name" value="ABC_transpr_FbpC"/>
</dbReference>
<keyword evidence="11" id="KW-1185">Reference proteome</keyword>
<organism evidence="10 11">
    <name type="scientific">Microbulbifer echini</name>
    <dbReference type="NCBI Taxonomy" id="1529067"/>
    <lineage>
        <taxon>Bacteria</taxon>
        <taxon>Pseudomonadati</taxon>
        <taxon>Pseudomonadota</taxon>
        <taxon>Gammaproteobacteria</taxon>
        <taxon>Cellvibrionales</taxon>
        <taxon>Microbulbiferaceae</taxon>
        <taxon>Microbulbifer</taxon>
    </lineage>
</organism>
<keyword evidence="8" id="KW-0472">Membrane</keyword>
<dbReference type="EMBL" id="JBGMEL010000003">
    <property type="protein sequence ID" value="MFA0789709.1"/>
    <property type="molecule type" value="Genomic_DNA"/>
</dbReference>
<evidence type="ECO:0000256" key="7">
    <source>
        <dbReference type="ARBA" id="ARBA00023065"/>
    </source>
</evidence>
<dbReference type="InterPro" id="IPR003439">
    <property type="entry name" value="ABC_transporter-like_ATP-bd"/>
</dbReference>
<evidence type="ECO:0000313" key="10">
    <source>
        <dbReference type="EMBL" id="MFA0789709.1"/>
    </source>
</evidence>
<evidence type="ECO:0000259" key="9">
    <source>
        <dbReference type="PROSITE" id="PS50893"/>
    </source>
</evidence>
<evidence type="ECO:0000256" key="2">
    <source>
        <dbReference type="ARBA" id="ARBA00022475"/>
    </source>
</evidence>
<evidence type="ECO:0000256" key="3">
    <source>
        <dbReference type="ARBA" id="ARBA00022496"/>
    </source>
</evidence>
<dbReference type="Gene3D" id="3.40.50.300">
    <property type="entry name" value="P-loop containing nucleotide triphosphate hydrolases"/>
    <property type="match status" value="1"/>
</dbReference>
<keyword evidence="2" id="KW-1003">Cell membrane</keyword>
<dbReference type="InterPro" id="IPR017871">
    <property type="entry name" value="ABC_transporter-like_CS"/>
</dbReference>
<keyword evidence="6" id="KW-0408">Iron</keyword>
<dbReference type="InterPro" id="IPR003593">
    <property type="entry name" value="AAA+_ATPase"/>
</dbReference>
<dbReference type="InterPro" id="IPR050093">
    <property type="entry name" value="ABC_SmlMolc_Importer"/>
</dbReference>
<feature type="domain" description="ABC transporter" evidence="9">
    <location>
        <begin position="26"/>
        <end position="258"/>
    </location>
</feature>
<dbReference type="InterPro" id="IPR013611">
    <property type="entry name" value="Transp-assoc_OB_typ2"/>
</dbReference>
<keyword evidence="4" id="KW-0547">Nucleotide-binding</keyword>
<dbReference type="RefSeq" id="WP_371842690.1">
    <property type="nucleotide sequence ID" value="NZ_JBGMEL010000003.1"/>
</dbReference>
<dbReference type="Proteomes" id="UP001569414">
    <property type="component" value="Unassembled WGS sequence"/>
</dbReference>
<evidence type="ECO:0000256" key="5">
    <source>
        <dbReference type="ARBA" id="ARBA00022840"/>
    </source>
</evidence>
<protein>
    <submittedName>
        <fullName evidence="10">ABC transporter ATP-binding protein</fullName>
    </submittedName>
</protein>
<name>A0ABV4NKX7_9GAMM</name>
<dbReference type="GO" id="GO:0005524">
    <property type="term" value="F:ATP binding"/>
    <property type="evidence" value="ECO:0007669"/>
    <property type="project" value="UniProtKB-KW"/>
</dbReference>
<keyword evidence="3" id="KW-0410">Iron transport</keyword>
<dbReference type="CDD" id="cd03259">
    <property type="entry name" value="ABC_Carb_Solutes_like"/>
    <property type="match status" value="1"/>
</dbReference>
<dbReference type="SUPFAM" id="SSF52540">
    <property type="entry name" value="P-loop containing nucleoside triphosphate hydrolases"/>
    <property type="match status" value="1"/>
</dbReference>
<dbReference type="InterPro" id="IPR008995">
    <property type="entry name" value="Mo/tungstate-bd_C_term_dom"/>
</dbReference>
<proteinExistence type="predicted"/>
<comment type="caution">
    <text evidence="10">The sequence shown here is derived from an EMBL/GenBank/DDBJ whole genome shotgun (WGS) entry which is preliminary data.</text>
</comment>
<keyword evidence="7" id="KW-0406">Ion transport</keyword>
<evidence type="ECO:0000256" key="8">
    <source>
        <dbReference type="ARBA" id="ARBA00023136"/>
    </source>
</evidence>
<dbReference type="Pfam" id="PF08402">
    <property type="entry name" value="TOBE_2"/>
    <property type="match status" value="1"/>
</dbReference>
<accession>A0ABV4NKX7</accession>
<dbReference type="SMART" id="SM00382">
    <property type="entry name" value="AAA"/>
    <property type="match status" value="1"/>
</dbReference>
<dbReference type="PROSITE" id="PS50893">
    <property type="entry name" value="ABC_TRANSPORTER_2"/>
    <property type="match status" value="1"/>
</dbReference>
<keyword evidence="1" id="KW-0813">Transport</keyword>
<gene>
    <name evidence="10" type="ORF">ACCI51_04065</name>
</gene>
<dbReference type="SUPFAM" id="SSF50331">
    <property type="entry name" value="MOP-like"/>
    <property type="match status" value="1"/>
</dbReference>
<evidence type="ECO:0000313" key="11">
    <source>
        <dbReference type="Proteomes" id="UP001569414"/>
    </source>
</evidence>
<evidence type="ECO:0000256" key="1">
    <source>
        <dbReference type="ARBA" id="ARBA00022448"/>
    </source>
</evidence>